<evidence type="ECO:0000256" key="1">
    <source>
        <dbReference type="ARBA" id="ARBA00004651"/>
    </source>
</evidence>
<feature type="transmembrane region" description="Helical" evidence="6">
    <location>
        <begin position="109"/>
        <end position="135"/>
    </location>
</feature>
<evidence type="ECO:0000256" key="6">
    <source>
        <dbReference type="PIRNR" id="PIRNR018968"/>
    </source>
</evidence>
<comment type="similarity">
    <text evidence="6">Belongs to the ABC-4 integral membrane protein family.</text>
</comment>
<dbReference type="STRING" id="1464122.SAMN05421737_103212"/>
<evidence type="ECO:0000256" key="4">
    <source>
        <dbReference type="ARBA" id="ARBA00022989"/>
    </source>
</evidence>
<comment type="subcellular location">
    <subcellularLocation>
        <location evidence="1 6">Cell membrane</location>
        <topology evidence="1 6">Multi-pass membrane protein</topology>
    </subcellularLocation>
</comment>
<keyword evidence="2 6" id="KW-1003">Cell membrane</keyword>
<organism evidence="8 9">
    <name type="scientific">Shouchella lonarensis</name>
    <dbReference type="NCBI Taxonomy" id="1464122"/>
    <lineage>
        <taxon>Bacteria</taxon>
        <taxon>Bacillati</taxon>
        <taxon>Bacillota</taxon>
        <taxon>Bacilli</taxon>
        <taxon>Bacillales</taxon>
        <taxon>Bacillaceae</taxon>
        <taxon>Shouchella</taxon>
    </lineage>
</organism>
<feature type="transmembrane region" description="Helical" evidence="6">
    <location>
        <begin position="155"/>
        <end position="175"/>
    </location>
</feature>
<feature type="transmembrane region" description="Helical" evidence="6">
    <location>
        <begin position="196"/>
        <end position="218"/>
    </location>
</feature>
<dbReference type="InterPro" id="IPR027022">
    <property type="entry name" value="ABC_permease_BceB-typ"/>
</dbReference>
<dbReference type="EMBL" id="FMYM01000003">
    <property type="protein sequence ID" value="SDB92257.1"/>
    <property type="molecule type" value="Genomic_DNA"/>
</dbReference>
<dbReference type="AlphaFoldDB" id="A0A1G6HD63"/>
<protein>
    <submittedName>
        <fullName evidence="8">Bacitracin transport system permease protein</fullName>
    </submittedName>
</protein>
<gene>
    <name evidence="8" type="ORF">SAMN05421737_103212</name>
</gene>
<dbReference type="RefSeq" id="WP_090775059.1">
    <property type="nucleotide sequence ID" value="NZ_FMYM01000003.1"/>
</dbReference>
<evidence type="ECO:0000256" key="2">
    <source>
        <dbReference type="ARBA" id="ARBA00022475"/>
    </source>
</evidence>
<keyword evidence="5 6" id="KW-0472">Membrane</keyword>
<keyword evidence="9" id="KW-1185">Reference proteome</keyword>
<dbReference type="Proteomes" id="UP000242662">
    <property type="component" value="Unassembled WGS sequence"/>
</dbReference>
<feature type="transmembrane region" description="Helical" evidence="6">
    <location>
        <begin position="230"/>
        <end position="250"/>
    </location>
</feature>
<feature type="transmembrane region" description="Helical" evidence="6">
    <location>
        <begin position="288"/>
        <end position="312"/>
    </location>
</feature>
<evidence type="ECO:0000313" key="8">
    <source>
        <dbReference type="EMBL" id="SDB92257.1"/>
    </source>
</evidence>
<feature type="transmembrane region" description="Helical" evidence="6">
    <location>
        <begin position="530"/>
        <end position="552"/>
    </location>
</feature>
<proteinExistence type="inferred from homology"/>
<dbReference type="InterPro" id="IPR052536">
    <property type="entry name" value="ABC-4_Integral_Memb_Prot"/>
</dbReference>
<sequence>MTVNELIIQNFKKNLKNYYLYVFTLMFSVALYFSFVTLQYDPAMESLQEGAKGSAGMKAASVLLVIIVATFLLYANNIFIKRRSKEIGLFQLVGMTKGKVFRILSAENCMLYFGSLAIGVFLGFAVSKLMMMILFKVTAIDAVATLSFSFSALTQTIIVFSFIYVLVLFVNYFFVKRQTILSLFRVISSSEARVKRVSWLEIVIGILGIIFILVGYAVSSVMFEDTLSSLLFLVMLFILGSVITGTYLFYKGSVTFLFNLVRKKKNGHLGIQDVMSLSSIMFRMKSNALMLTIITTISGLAIGLLSLSYISYYSAEKDAQKFVPNDFSFVDVADADKFKETLNAHAIGYDDVNYDIVRLEVNVADILDGSAPSLGDVSDTQFLSVVSDAVIDDMDIGAEEAILTGYDDMVQLTLPLQDKGSIKLHGKEETFALNYTGLRKEYIISAYFTRNSPTVIVDDTIFEKLMHDIDPELQSESSTYVGIDIKDEKQLEEATVLLHEMPFMSESDADTYPPDVQVEVEKMRKQSSGLILFVVGFLGLTFLMTSGCILYFKQMDESEDEKGSYTILRKLGFTQGDLLKGIKVKQAFCFGIPLLLGLSHSYFAVKSGWFFFGTELWTPMIVVMGIYAILYSVFAILAVMYCKKVIKEAL</sequence>
<reference evidence="9" key="1">
    <citation type="submission" date="2016-09" db="EMBL/GenBank/DDBJ databases">
        <authorList>
            <person name="Varghese N."/>
            <person name="Submissions S."/>
        </authorList>
    </citation>
    <scope>NUCLEOTIDE SEQUENCE [LARGE SCALE GENOMIC DNA]</scope>
    <source>
        <strain evidence="9">25nlg</strain>
    </source>
</reference>
<feature type="transmembrane region" description="Helical" evidence="6">
    <location>
        <begin position="587"/>
        <end position="605"/>
    </location>
</feature>
<feature type="transmembrane region" description="Helical" evidence="6">
    <location>
        <begin position="55"/>
        <end position="75"/>
    </location>
</feature>
<evidence type="ECO:0000313" key="9">
    <source>
        <dbReference type="Proteomes" id="UP000242662"/>
    </source>
</evidence>
<dbReference type="PIRSF" id="PIRSF018968">
    <property type="entry name" value="ABC_permease_BceB"/>
    <property type="match status" value="1"/>
</dbReference>
<dbReference type="InterPro" id="IPR003838">
    <property type="entry name" value="ABC3_permease_C"/>
</dbReference>
<accession>A0A1G6HD63</accession>
<dbReference type="GO" id="GO:0055085">
    <property type="term" value="P:transmembrane transport"/>
    <property type="evidence" value="ECO:0007669"/>
    <property type="project" value="UniProtKB-UniRule"/>
</dbReference>
<dbReference type="PANTHER" id="PTHR46795">
    <property type="entry name" value="ABC TRANSPORTER PERMEASE-RELATED-RELATED"/>
    <property type="match status" value="1"/>
</dbReference>
<evidence type="ECO:0000256" key="3">
    <source>
        <dbReference type="ARBA" id="ARBA00022692"/>
    </source>
</evidence>
<evidence type="ECO:0000259" key="7">
    <source>
        <dbReference type="Pfam" id="PF02687"/>
    </source>
</evidence>
<feature type="transmembrane region" description="Helical" evidence="6">
    <location>
        <begin position="617"/>
        <end position="642"/>
    </location>
</feature>
<feature type="transmembrane region" description="Helical" evidence="6">
    <location>
        <begin position="18"/>
        <end position="35"/>
    </location>
</feature>
<feature type="domain" description="ABC3 transporter permease C-terminal" evidence="7">
    <location>
        <begin position="60"/>
        <end position="174"/>
    </location>
</feature>
<keyword evidence="6" id="KW-0813">Transport</keyword>
<keyword evidence="4 6" id="KW-1133">Transmembrane helix</keyword>
<dbReference type="OrthoDB" id="1705903at2"/>
<name>A0A1G6HD63_9BACI</name>
<evidence type="ECO:0000256" key="5">
    <source>
        <dbReference type="ARBA" id="ARBA00023136"/>
    </source>
</evidence>
<dbReference type="GO" id="GO:0005886">
    <property type="term" value="C:plasma membrane"/>
    <property type="evidence" value="ECO:0007669"/>
    <property type="project" value="UniProtKB-SubCell"/>
</dbReference>
<dbReference type="Pfam" id="PF02687">
    <property type="entry name" value="FtsX"/>
    <property type="match status" value="1"/>
</dbReference>
<dbReference type="PANTHER" id="PTHR46795:SF3">
    <property type="entry name" value="ABC TRANSPORTER PERMEASE"/>
    <property type="match status" value="1"/>
</dbReference>
<keyword evidence="3 6" id="KW-0812">Transmembrane</keyword>